<dbReference type="STRING" id="985895.M1ZJR9"/>
<protein>
    <recommendedName>
        <fullName evidence="4">ribonuclease Z</fullName>
        <ecNumber evidence="4">3.1.26.11</ecNumber>
    </recommendedName>
</protein>
<dbReference type="InterPro" id="IPR036866">
    <property type="entry name" value="RibonucZ/Hydroxyglut_hydro"/>
</dbReference>
<evidence type="ECO:0000259" key="12">
    <source>
        <dbReference type="Pfam" id="PF13691"/>
    </source>
</evidence>
<dbReference type="Gene3D" id="3.60.15.10">
    <property type="entry name" value="Ribonuclease Z/Hydroxyacylglutathione hydrolase-like"/>
    <property type="match status" value="2"/>
</dbReference>
<evidence type="ECO:0000256" key="8">
    <source>
        <dbReference type="ARBA" id="ARBA00022759"/>
    </source>
</evidence>
<name>M1ZJR9_LEPMJ</name>
<dbReference type="InterPro" id="IPR027794">
    <property type="entry name" value="tRNase_Z_dom"/>
</dbReference>
<gene>
    <name evidence="13" type="ORF">Lema_P125600.1</name>
</gene>
<dbReference type="Proteomes" id="UP000002668">
    <property type="component" value="Genome"/>
</dbReference>
<evidence type="ECO:0000313" key="14">
    <source>
        <dbReference type="Proteomes" id="UP000002668"/>
    </source>
</evidence>
<comment type="cofactor">
    <cofactor evidence="2">
        <name>Zn(2+)</name>
        <dbReference type="ChEBI" id="CHEBI:29105"/>
    </cofactor>
</comment>
<dbReference type="EC" id="3.1.26.11" evidence="4"/>
<evidence type="ECO:0000256" key="2">
    <source>
        <dbReference type="ARBA" id="ARBA00001947"/>
    </source>
</evidence>
<dbReference type="GO" id="GO:0005739">
    <property type="term" value="C:mitochondrion"/>
    <property type="evidence" value="ECO:0007669"/>
    <property type="project" value="TreeGrafter"/>
</dbReference>
<dbReference type="GO" id="GO:0046872">
    <property type="term" value="F:metal ion binding"/>
    <property type="evidence" value="ECO:0007669"/>
    <property type="project" value="UniProtKB-KW"/>
</dbReference>
<evidence type="ECO:0000256" key="11">
    <source>
        <dbReference type="SAM" id="MobiDB-lite"/>
    </source>
</evidence>
<dbReference type="OrthoDB" id="527344at2759"/>
<dbReference type="PANTHER" id="PTHR12553:SF49">
    <property type="entry name" value="ZINC PHOSPHODIESTERASE ELAC PROTEIN 2"/>
    <property type="match status" value="1"/>
</dbReference>
<feature type="region of interest" description="Disordered" evidence="11">
    <location>
        <begin position="1145"/>
        <end position="1173"/>
    </location>
</feature>
<feature type="compositionally biased region" description="Low complexity" evidence="11">
    <location>
        <begin position="1073"/>
        <end position="1088"/>
    </location>
</feature>
<keyword evidence="10" id="KW-0862">Zinc</keyword>
<evidence type="ECO:0000256" key="3">
    <source>
        <dbReference type="ARBA" id="ARBA00007823"/>
    </source>
</evidence>
<evidence type="ECO:0000256" key="1">
    <source>
        <dbReference type="ARBA" id="ARBA00000402"/>
    </source>
</evidence>
<evidence type="ECO:0000256" key="9">
    <source>
        <dbReference type="ARBA" id="ARBA00022801"/>
    </source>
</evidence>
<feature type="region of interest" description="Disordered" evidence="11">
    <location>
        <begin position="145"/>
        <end position="165"/>
    </location>
</feature>
<evidence type="ECO:0000313" key="13">
    <source>
        <dbReference type="EMBL" id="CCT61154.1"/>
    </source>
</evidence>
<evidence type="ECO:0000256" key="4">
    <source>
        <dbReference type="ARBA" id="ARBA00012477"/>
    </source>
</evidence>
<keyword evidence="5" id="KW-0819">tRNA processing</keyword>
<evidence type="ECO:0000256" key="6">
    <source>
        <dbReference type="ARBA" id="ARBA00022722"/>
    </source>
</evidence>
<keyword evidence="6" id="KW-0540">Nuclease</keyword>
<comment type="similarity">
    <text evidence="3">Belongs to the RNase Z family.</text>
</comment>
<dbReference type="InterPro" id="IPR047151">
    <property type="entry name" value="RNZ2-like"/>
</dbReference>
<keyword evidence="9" id="KW-0378">Hydrolase</keyword>
<dbReference type="GO" id="GO:0042781">
    <property type="term" value="F:3'-tRNA processing endoribonuclease activity"/>
    <property type="evidence" value="ECO:0007669"/>
    <property type="project" value="UniProtKB-EC"/>
</dbReference>
<evidence type="ECO:0000256" key="5">
    <source>
        <dbReference type="ARBA" id="ARBA00022694"/>
    </source>
</evidence>
<dbReference type="AlphaFoldDB" id="M1ZJR9"/>
<feature type="compositionally biased region" description="Polar residues" evidence="11">
    <location>
        <begin position="1061"/>
        <end position="1072"/>
    </location>
</feature>
<accession>M1ZJR9</accession>
<reference evidence="13 14" key="1">
    <citation type="journal article" date="2011" name="Nat. Commun.">
        <title>Effector diversification within compartments of the Leptosphaeria maculans genome affected by Repeat-Induced Point mutations.</title>
        <authorList>
            <person name="Rouxel T."/>
            <person name="Grandaubert J."/>
            <person name="Hane J.K."/>
            <person name="Hoede C."/>
            <person name="van de Wouw A.P."/>
            <person name="Couloux A."/>
            <person name="Dominguez V."/>
            <person name="Anthouard V."/>
            <person name="Bally P."/>
            <person name="Bourras S."/>
            <person name="Cozijnsen A.J."/>
            <person name="Ciuffetti L.M."/>
            <person name="Degrave A."/>
            <person name="Dilmaghani A."/>
            <person name="Duret L."/>
            <person name="Fudal I."/>
            <person name="Goodwin S.B."/>
            <person name="Gout L."/>
            <person name="Glaser N."/>
            <person name="Linglin J."/>
            <person name="Kema G.H.J."/>
            <person name="Lapalu N."/>
            <person name="Lawrence C.B."/>
            <person name="May K."/>
            <person name="Meyer M."/>
            <person name="Ollivier B."/>
            <person name="Poulain J."/>
            <person name="Schoch C.L."/>
            <person name="Simon A."/>
            <person name="Spatafora J.W."/>
            <person name="Stachowiak A."/>
            <person name="Turgeon B.G."/>
            <person name="Tyler B.M."/>
            <person name="Vincent D."/>
            <person name="Weissenbach J."/>
            <person name="Amselem J."/>
            <person name="Quesneville H."/>
            <person name="Oliver R.P."/>
            <person name="Wincker P."/>
            <person name="Balesdent M.-H."/>
            <person name="Howlett B.J."/>
        </authorList>
    </citation>
    <scope>NUCLEOTIDE SEQUENCE [LARGE SCALE GENOMIC DNA]</scope>
    <source>
        <strain evidence="14">JN3 / isolate v23.1.3 / race Av1-4-5-6-7-8</strain>
    </source>
</reference>
<dbReference type="GO" id="GO:1990180">
    <property type="term" value="P:mitochondrial tRNA 3'-end processing"/>
    <property type="evidence" value="ECO:0007669"/>
    <property type="project" value="TreeGrafter"/>
</dbReference>
<dbReference type="FunCoup" id="M1ZJR9">
    <property type="interactions" value="1112"/>
</dbReference>
<dbReference type="EMBL" id="FP929136">
    <property type="protein sequence ID" value="CCT61154.1"/>
    <property type="molecule type" value="Genomic_DNA"/>
</dbReference>
<dbReference type="InParanoid" id="M1ZJR9"/>
<organism evidence="13 14">
    <name type="scientific">Leptosphaeria maculans (strain JN3 / isolate v23.1.3 / race Av1-4-5-6-7-8)</name>
    <name type="common">Blackleg fungus</name>
    <name type="synonym">Phoma lingam</name>
    <dbReference type="NCBI Taxonomy" id="985895"/>
    <lineage>
        <taxon>Eukaryota</taxon>
        <taxon>Fungi</taxon>
        <taxon>Dikarya</taxon>
        <taxon>Ascomycota</taxon>
        <taxon>Pezizomycotina</taxon>
        <taxon>Dothideomycetes</taxon>
        <taxon>Pleosporomycetidae</taxon>
        <taxon>Pleosporales</taxon>
        <taxon>Pleosporineae</taxon>
        <taxon>Leptosphaeriaceae</taxon>
        <taxon>Plenodomus</taxon>
        <taxon>Plenodomus lingam/Leptosphaeria maculans species complex</taxon>
    </lineage>
</organism>
<feature type="domain" description="tRNase Z endonuclease" evidence="12">
    <location>
        <begin position="174"/>
        <end position="236"/>
    </location>
</feature>
<feature type="compositionally biased region" description="Polar residues" evidence="11">
    <location>
        <begin position="151"/>
        <end position="165"/>
    </location>
</feature>
<proteinExistence type="inferred from homology"/>
<feature type="compositionally biased region" description="Acidic residues" evidence="11">
    <location>
        <begin position="1036"/>
        <end position="1048"/>
    </location>
</feature>
<feature type="region of interest" description="Disordered" evidence="11">
    <location>
        <begin position="1034"/>
        <end position="1091"/>
    </location>
</feature>
<dbReference type="SUPFAM" id="SSF56281">
    <property type="entry name" value="Metallo-hydrolase/oxidoreductase"/>
    <property type="match status" value="2"/>
</dbReference>
<dbReference type="PANTHER" id="PTHR12553">
    <property type="entry name" value="ZINC PHOSPHODIESTERASE ELAC PROTEIN 2"/>
    <property type="match status" value="1"/>
</dbReference>
<evidence type="ECO:0000256" key="7">
    <source>
        <dbReference type="ARBA" id="ARBA00022723"/>
    </source>
</evidence>
<keyword evidence="7" id="KW-0479">Metal-binding</keyword>
<dbReference type="CDD" id="cd07718">
    <property type="entry name" value="RNaseZ_ELAC1_ELAC2-C-term-like_MBL-fold"/>
    <property type="match status" value="1"/>
</dbReference>
<keyword evidence="14" id="KW-1185">Reference proteome</keyword>
<feature type="compositionally biased region" description="Basic residues" evidence="11">
    <location>
        <begin position="1160"/>
        <end position="1173"/>
    </location>
</feature>
<keyword evidence="8" id="KW-0255">Endonuclease</keyword>
<dbReference type="VEuPathDB" id="FungiDB:Lema_P125600.1"/>
<sequence>MGIPSLPRLSATGRLTTCTGNPSLLSLRRPLCSSAHTLYLATSTSTPVWKRRADSLGWTRINLRNFASSTTSWATQNAQGRTVFKSIFGKALAVEGQIPAGSNNPRIRTQSYGGTLAAASGLSKSLLWHYLSRQPLLEPLPAEAIEESTDESASQDPSPSGTQPETLIGMASLEIVTTPTADTPGTALVLRSPTKAYVFGSLAEGTQRALIQQGTRLLKAQDFFLTGKAEWQNAGGLIGMILTLADSSSASYASTMEAYRKTEGKGRQTTAPAKPQFNLYGPPNLKHALGACRRFIFRKGMPIVTTEYTANSPKPDENGSIPSTWQDANIDVWALPIVPAKQERDAEAEAILEAQRQHFDRNSNTFAEHLPTANETPEEREQRYDRIRSATLQFMFDSNWSFDTLVERHISEVEMPTAIFVRNPHSKGYLPYTGPKPGGPDPLPDINVWTRTPWPGAKVLALPPTGPTPECLSYVVRTKPTRGTFDVVRAKMLGVKPGPDFGKLTKGQSVQNSDGDWITPDQVIGSTRPGQGVAILDVPSIDYLETLVQREEFKSEGVMSGIRAFIWMLGPGVVGHSLLESFLKEWDSVEHIVSSLNTNPNRIANDSAAGQTTRLGLIDSSRYSTPIFDNKTVPQDSLYRLGLPRTSALPEGVIVADRGMSFTLSPKYVMKTETASALFDPNEAIKEIPPEVLDLAVQARVAVQDNKPALHAWRQLLARPDTEIITLGTGSAAPSMYRNVSSTLMRVPGIGNYLFDVGENTLGQLSRVFPLEELTDILKNLRVIWISHLHADHHLGTVSVIRAWYKLVHGGVRNPKPPTSSEEIDINAYGLAVISHNGMLQFLKEYSSVEDYGYSRILPVQISANEGSSGSALSLLTSFEPRESNYRSSLPDLRQQDYERLFGFSDIQAVRVSHCHGAMACSMTFPHSPSDPENVSPLKVSYSGDCRPSRAFARIGADSTVLIHEATFDDELLGDAKAKKHSTTSEAIAIGSEMEAKAVLLTHFSQRYQKIPVLQTIIDGEQEDPSLDVANVAEDPAADEEDAVDPTTEDAGNMDIHPTVPASSSKPHATDTSNPPSIHQPSSSSSTSQRVIKVRNKDMKVAISFDYMRVKIGDIAEIENYNMALNELLVKEKDEVPSDVDALINANGKKMSEDEDTAKSKKKSKKSKSQRNN</sequence>
<dbReference type="Pfam" id="PF13691">
    <property type="entry name" value="Lactamase_B_4"/>
    <property type="match status" value="1"/>
</dbReference>
<evidence type="ECO:0000256" key="10">
    <source>
        <dbReference type="ARBA" id="ARBA00022833"/>
    </source>
</evidence>
<comment type="catalytic activity">
    <reaction evidence="1">
        <text>Endonucleolytic cleavage of RNA, removing extra 3' nucleotides from tRNA precursor, generating 3' termini of tRNAs. A 3'-hydroxy group is left at the tRNA terminus and a 5'-phosphoryl group is left at the trailer molecule.</text>
        <dbReference type="EC" id="3.1.26.11"/>
    </reaction>
</comment>